<feature type="compositionally biased region" description="Acidic residues" evidence="1">
    <location>
        <begin position="119"/>
        <end position="132"/>
    </location>
</feature>
<name>A0A919XT66_9BACL</name>
<comment type="caution">
    <text evidence="2">The sequence shown here is derived from an EMBL/GenBank/DDBJ whole genome shotgun (WGS) entry which is preliminary data.</text>
</comment>
<reference evidence="2 3" key="1">
    <citation type="submission" date="2021-03" db="EMBL/GenBank/DDBJ databases">
        <title>Antimicrobial resistance genes in bacteria isolated from Japanese honey, and their potential for conferring macrolide and lincosamide resistance in the American foulbrood pathogen Paenibacillus larvae.</title>
        <authorList>
            <person name="Okamoto M."/>
            <person name="Kumagai M."/>
            <person name="Kanamori H."/>
            <person name="Takamatsu D."/>
        </authorList>
    </citation>
    <scope>NUCLEOTIDE SEQUENCE [LARGE SCALE GENOMIC DNA]</scope>
    <source>
        <strain evidence="2 3">J41TS12</strain>
    </source>
</reference>
<keyword evidence="3" id="KW-1185">Reference proteome</keyword>
<evidence type="ECO:0000313" key="2">
    <source>
        <dbReference type="EMBL" id="GIO36232.1"/>
    </source>
</evidence>
<dbReference type="Proteomes" id="UP000681162">
    <property type="component" value="Unassembled WGS sequence"/>
</dbReference>
<protein>
    <submittedName>
        <fullName evidence="2">Uncharacterized protein</fullName>
    </submittedName>
</protein>
<gene>
    <name evidence="2" type="ORF">J41TS12_10930</name>
</gene>
<evidence type="ECO:0000256" key="1">
    <source>
        <dbReference type="SAM" id="MobiDB-lite"/>
    </source>
</evidence>
<dbReference type="RefSeq" id="WP_212938583.1">
    <property type="nucleotide sequence ID" value="NZ_BORR01000003.1"/>
</dbReference>
<organism evidence="2 3">
    <name type="scientific">Paenibacillus antibioticophila</name>
    <dbReference type="NCBI Taxonomy" id="1274374"/>
    <lineage>
        <taxon>Bacteria</taxon>
        <taxon>Bacillati</taxon>
        <taxon>Bacillota</taxon>
        <taxon>Bacilli</taxon>
        <taxon>Bacillales</taxon>
        <taxon>Paenibacillaceae</taxon>
        <taxon>Paenibacillus</taxon>
    </lineage>
</organism>
<accession>A0A919XT66</accession>
<dbReference type="EMBL" id="BORR01000003">
    <property type="protein sequence ID" value="GIO36232.1"/>
    <property type="molecule type" value="Genomic_DNA"/>
</dbReference>
<evidence type="ECO:0000313" key="3">
    <source>
        <dbReference type="Proteomes" id="UP000681162"/>
    </source>
</evidence>
<dbReference type="AlphaFoldDB" id="A0A919XT66"/>
<feature type="region of interest" description="Disordered" evidence="1">
    <location>
        <begin position="80"/>
        <end position="194"/>
    </location>
</feature>
<proteinExistence type="predicted"/>
<sequence length="267" mass="29580">MGQDHAKFTAEIAKGINIKESNVELKLLIPLKAAQDYLIFLSSNQGEKVNVFLGDPQGSFDFGDDEEDAMYQKFTGRYETTDSSGVVTKVEKPDGQEDDENQQTLFGQELEGDPAANEPEGDAPEGDGDSDPDQAGSGLDEEVPDWMKGIDDRGEMEFADDGSSQDPTTPEDELTDFEREIMGDSAGDQQDDAAEISKEQLEQYILQNRPAFPDMEFNFPELLEKRYQGTTWLTLSKELGVSSGQLSTKFKKYKEEVEKLMKGNGVA</sequence>